<dbReference type="InterPro" id="IPR051297">
    <property type="entry name" value="PalB/RIM13"/>
</dbReference>
<sequence length="1135" mass="126071">MQAILDNIRKGEKAHQVKDIITASQYYRKAAEQFQPLATSLNHQTYKETCVEWVEHLLRTNKSFLAVTKKYAAMSNSQSDPNQIASYQIVLNVFLNKLSPQDAALISYRPPSPKLQFDLAELVVHCADLSFQRNDSATSFHLYVEAVSLYQDCLKVPQNPQVVTHSNQKMKYCLDRAEAIKRTGSIEPSVVRPHFSREEQQVLISSSSFHSLTFEPWVDQDVVDSQFIPADRQLFTDPYVLPLASSQKKHSPVWLRPREIVAYQAQDMAIFGEMNPATIHQTVVGDCSFLSSLSGIALLERRTGKKYLSNLIYPQNRQGVSVYNPIGRYFVRLYFNGCWRRVIIDDKLPCSSSSTRSPLTIATPRSLLCSYSTNRNELWVSLLEKAFLKVHGSGYAFPGSMSEVDLYFLCGFIPEKWDLRTDSSSVDQKWRKLKDGVELNLCIVTISTGEMSAAQEESVGLVSGHAYSLLGCKEMRDGTRLLQLKNPWGHKRWKGRFSETDITNWTPARQREMGYSPQAAQKIDDGIFWIDLDSLLQYFGVCHFSWAPELFPTRSTLHLSWNHLDFGQSREERNFRCPQLQFFKRKDQTIWVLAHRHYQSSEVTQTVKGLRKMTVEEHQEDEDEGDDGIAFALRITGHIPVKGKDGRIVPPSAPRLPFFVSSQSVIVHTCSHFQLQKITSPFEGYFTLGLSLLSPLPPINKPLAFSIHFFSSSTLPSSSAASSTPIPIQSLPLFGESTVTADDSWGRNPFLSEITLREGRRMDEKKKAGAAGPSGRFVKRKSEGVVFSPVSTTPLPRSLLQFFHASNSFFAPQFTATFSPSPTFPPSSLAAESLASTSSSSVTIEGEKCYTYSTSPTSFSFVTQSTSSLPFILASSSPLSSSPPKDKTKESIFQRRKTRLPSSFSNASVGFDYSTYSVQKERSGSSMAGESFSEHVVVTPSPYDSKQAANMRISAIPPNGYMVTMSTLPNPWSSMKYVVPFSFTLSSSTSLPFLFTSLGSTAFHIQFICISSTSADCDTSFSVSSCPLSTAPASPTSLISSVSADLPPSFTLHSRSTSHTSTSMSLPTSYSGTHSTFLPTASSLSFTSRGVSFPYSGGQVMNGQLYAVSVKGTVGVQVLGWFWSYTCGVEIIEAE</sequence>
<feature type="active site" evidence="4">
    <location>
        <position position="287"/>
    </location>
</feature>
<organism evidence="6 7">
    <name type="scientific">Blattamonas nauphoetae</name>
    <dbReference type="NCBI Taxonomy" id="2049346"/>
    <lineage>
        <taxon>Eukaryota</taxon>
        <taxon>Metamonada</taxon>
        <taxon>Preaxostyla</taxon>
        <taxon>Oxymonadida</taxon>
        <taxon>Blattamonas</taxon>
    </lineage>
</organism>
<accession>A0ABQ9XX26</accession>
<dbReference type="CDD" id="cd00044">
    <property type="entry name" value="CysPc"/>
    <property type="match status" value="1"/>
</dbReference>
<evidence type="ECO:0000313" key="7">
    <source>
        <dbReference type="Proteomes" id="UP001281761"/>
    </source>
</evidence>
<protein>
    <submittedName>
        <fullName evidence="6">Calpain-type cysteine protease DEK1</fullName>
        <ecNumber evidence="6">3.4.22.-</ecNumber>
    </submittedName>
</protein>
<feature type="active site" evidence="4">
    <location>
        <position position="486"/>
    </location>
</feature>
<proteinExistence type="predicted"/>
<dbReference type="SUPFAM" id="SSF116846">
    <property type="entry name" value="MIT domain"/>
    <property type="match status" value="1"/>
</dbReference>
<keyword evidence="3 4" id="KW-0788">Thiol protease</keyword>
<comment type="caution">
    <text evidence="6">The sequence shown here is derived from an EMBL/GenBank/DDBJ whole genome shotgun (WGS) entry which is preliminary data.</text>
</comment>
<dbReference type="EC" id="3.4.22.-" evidence="6"/>
<keyword evidence="2 4" id="KW-0378">Hydrolase</keyword>
<dbReference type="SMART" id="SM00230">
    <property type="entry name" value="CysPc"/>
    <property type="match status" value="1"/>
</dbReference>
<dbReference type="PANTHER" id="PTHR46143:SF1">
    <property type="entry name" value="CALPAIN-7"/>
    <property type="match status" value="1"/>
</dbReference>
<dbReference type="InterPro" id="IPR038765">
    <property type="entry name" value="Papain-like_cys_pep_sf"/>
</dbReference>
<evidence type="ECO:0000256" key="4">
    <source>
        <dbReference type="PROSITE-ProRule" id="PRU00239"/>
    </source>
</evidence>
<dbReference type="InterPro" id="IPR001300">
    <property type="entry name" value="Peptidase_C2_calpain_cat"/>
</dbReference>
<evidence type="ECO:0000313" key="6">
    <source>
        <dbReference type="EMBL" id="KAK2956033.1"/>
    </source>
</evidence>
<dbReference type="PANTHER" id="PTHR46143">
    <property type="entry name" value="CALPAIN-7"/>
    <property type="match status" value="1"/>
</dbReference>
<dbReference type="Proteomes" id="UP001281761">
    <property type="component" value="Unassembled WGS sequence"/>
</dbReference>
<keyword evidence="7" id="KW-1185">Reference proteome</keyword>
<dbReference type="GO" id="GO:0006508">
    <property type="term" value="P:proteolysis"/>
    <property type="evidence" value="ECO:0007669"/>
    <property type="project" value="UniProtKB-KW"/>
</dbReference>
<reference evidence="6 7" key="1">
    <citation type="journal article" date="2022" name="bioRxiv">
        <title>Genomics of Preaxostyla Flagellates Illuminates Evolutionary Transitions and the Path Towards Mitochondrial Loss.</title>
        <authorList>
            <person name="Novak L.V.F."/>
            <person name="Treitli S.C."/>
            <person name="Pyrih J."/>
            <person name="Halakuc P."/>
            <person name="Pipaliya S.V."/>
            <person name="Vacek V."/>
            <person name="Brzon O."/>
            <person name="Soukal P."/>
            <person name="Eme L."/>
            <person name="Dacks J.B."/>
            <person name="Karnkowska A."/>
            <person name="Elias M."/>
            <person name="Hampl V."/>
        </authorList>
    </citation>
    <scope>NUCLEOTIDE SEQUENCE [LARGE SCALE GENOMIC DNA]</scope>
    <source>
        <strain evidence="6">NAU3</strain>
        <tissue evidence="6">Gut</tissue>
    </source>
</reference>
<name>A0ABQ9XX26_9EUKA</name>
<evidence type="ECO:0000256" key="2">
    <source>
        <dbReference type="ARBA" id="ARBA00022801"/>
    </source>
</evidence>
<dbReference type="GO" id="GO:0008233">
    <property type="term" value="F:peptidase activity"/>
    <property type="evidence" value="ECO:0007669"/>
    <property type="project" value="UniProtKB-KW"/>
</dbReference>
<dbReference type="InterPro" id="IPR036181">
    <property type="entry name" value="MIT_dom_sf"/>
</dbReference>
<keyword evidence="1 4" id="KW-0645">Protease</keyword>
<dbReference type="Pfam" id="PF00648">
    <property type="entry name" value="Peptidase_C2"/>
    <property type="match status" value="1"/>
</dbReference>
<evidence type="ECO:0000256" key="3">
    <source>
        <dbReference type="ARBA" id="ARBA00022807"/>
    </source>
</evidence>
<evidence type="ECO:0000256" key="1">
    <source>
        <dbReference type="ARBA" id="ARBA00022670"/>
    </source>
</evidence>
<dbReference type="PROSITE" id="PS50203">
    <property type="entry name" value="CALPAIN_CAT"/>
    <property type="match status" value="1"/>
</dbReference>
<gene>
    <name evidence="6" type="ORF">BLNAU_9009</name>
</gene>
<evidence type="ECO:0000259" key="5">
    <source>
        <dbReference type="PROSITE" id="PS50203"/>
    </source>
</evidence>
<feature type="active site" evidence="4">
    <location>
        <position position="465"/>
    </location>
</feature>
<feature type="domain" description="Calpain catalytic" evidence="5">
    <location>
        <begin position="221"/>
        <end position="539"/>
    </location>
</feature>
<dbReference type="Gene3D" id="3.90.70.10">
    <property type="entry name" value="Cysteine proteinases"/>
    <property type="match status" value="1"/>
</dbReference>
<dbReference type="EMBL" id="JARBJD010000060">
    <property type="protein sequence ID" value="KAK2956033.1"/>
    <property type="molecule type" value="Genomic_DNA"/>
</dbReference>
<dbReference type="SUPFAM" id="SSF54001">
    <property type="entry name" value="Cysteine proteinases"/>
    <property type="match status" value="1"/>
</dbReference>